<dbReference type="Gene3D" id="1.10.101.10">
    <property type="entry name" value="PGBD-like superfamily/PGBD"/>
    <property type="match status" value="1"/>
</dbReference>
<dbReference type="Proteomes" id="UP000832041">
    <property type="component" value="Chromosome"/>
</dbReference>
<sequence>MVGPRDRGATGPARRATPWSGPAVRRLRAMLSFAAGVLGALCDAERVLPEADPARVGALLAELGRLPPSAPPADRVAALRAFQAARGLPDDGVADGATVTALMREVRSLRERRALGLAGRLRRR</sequence>
<keyword evidence="4" id="KW-1185">Reference proteome</keyword>
<gene>
    <name evidence="3" type="ORF">FOF52_01635</name>
</gene>
<feature type="domain" description="Peptidoglycan binding-like" evidence="2">
    <location>
        <begin position="76"/>
        <end position="102"/>
    </location>
</feature>
<dbReference type="InterPro" id="IPR036365">
    <property type="entry name" value="PGBD-like_sf"/>
</dbReference>
<organism evidence="3 4">
    <name type="scientific">Thermobifida alba</name>
    <name type="common">Thermomonospora alba</name>
    <dbReference type="NCBI Taxonomy" id="53522"/>
    <lineage>
        <taxon>Bacteria</taxon>
        <taxon>Bacillati</taxon>
        <taxon>Actinomycetota</taxon>
        <taxon>Actinomycetes</taxon>
        <taxon>Streptosporangiales</taxon>
        <taxon>Nocardiopsidaceae</taxon>
        <taxon>Thermobifida</taxon>
    </lineage>
</organism>
<dbReference type="RefSeq" id="WP_248593717.1">
    <property type="nucleotide sequence ID" value="NZ_BAABEB010000010.1"/>
</dbReference>
<evidence type="ECO:0000313" key="4">
    <source>
        <dbReference type="Proteomes" id="UP000832041"/>
    </source>
</evidence>
<dbReference type="SUPFAM" id="SSF47090">
    <property type="entry name" value="PGBD-like"/>
    <property type="match status" value="1"/>
</dbReference>
<protein>
    <submittedName>
        <fullName evidence="3">Peptidoglycan-binding protein</fullName>
    </submittedName>
</protein>
<dbReference type="InterPro" id="IPR036366">
    <property type="entry name" value="PGBDSf"/>
</dbReference>
<proteinExistence type="predicted"/>
<dbReference type="EMBL" id="CP051627">
    <property type="protein sequence ID" value="UPT23271.1"/>
    <property type="molecule type" value="Genomic_DNA"/>
</dbReference>
<reference evidence="3 4" key="1">
    <citation type="submission" date="2020-04" db="EMBL/GenBank/DDBJ databases">
        <title>Thermobifida alba genome sequencing and assembly.</title>
        <authorList>
            <person name="Luzics S."/>
            <person name="Horvath B."/>
            <person name="Nagy I."/>
            <person name="Toth A."/>
            <person name="Nagy I."/>
            <person name="Kukolya J."/>
        </authorList>
    </citation>
    <scope>NUCLEOTIDE SEQUENCE [LARGE SCALE GENOMIC DNA]</scope>
    <source>
        <strain evidence="3 4">DSM 43795</strain>
    </source>
</reference>
<evidence type="ECO:0000259" key="2">
    <source>
        <dbReference type="Pfam" id="PF01471"/>
    </source>
</evidence>
<accession>A0ABY4L8S8</accession>
<evidence type="ECO:0000313" key="3">
    <source>
        <dbReference type="EMBL" id="UPT23271.1"/>
    </source>
</evidence>
<dbReference type="Pfam" id="PF01471">
    <property type="entry name" value="PG_binding_1"/>
    <property type="match status" value="1"/>
</dbReference>
<name>A0ABY4L8S8_THEAE</name>
<dbReference type="InterPro" id="IPR002477">
    <property type="entry name" value="Peptidoglycan-bd-like"/>
</dbReference>
<evidence type="ECO:0000256" key="1">
    <source>
        <dbReference type="SAM" id="MobiDB-lite"/>
    </source>
</evidence>
<feature type="region of interest" description="Disordered" evidence="1">
    <location>
        <begin position="1"/>
        <end position="20"/>
    </location>
</feature>